<evidence type="ECO:0000313" key="3">
    <source>
        <dbReference type="Proteomes" id="UP000574369"/>
    </source>
</evidence>
<dbReference type="RefSeq" id="WP_088451871.1">
    <property type="nucleotide sequence ID" value="NZ_JACHXO010000005.1"/>
</dbReference>
<dbReference type="Proteomes" id="UP000574369">
    <property type="component" value="Unassembled WGS sequence"/>
</dbReference>
<gene>
    <name evidence="2" type="ORF">FHS28_003022</name>
</gene>
<protein>
    <submittedName>
        <fullName evidence="2">Polyhydroxyalkanoate system protein</fullName>
    </submittedName>
</protein>
<reference evidence="2 3" key="1">
    <citation type="submission" date="2020-08" db="EMBL/GenBank/DDBJ databases">
        <title>Genomic Encyclopedia of Type Strains, Phase III (KMG-III): the genomes of soil and plant-associated and newly described type strains.</title>
        <authorList>
            <person name="Whitman W."/>
        </authorList>
    </citation>
    <scope>NUCLEOTIDE SEQUENCE [LARGE SCALE GENOMIC DNA]</scope>
    <source>
        <strain evidence="2 3">CECT 7247</strain>
    </source>
</reference>
<dbReference type="Pfam" id="PF09650">
    <property type="entry name" value="PHA_gran_rgn"/>
    <property type="match status" value="1"/>
</dbReference>
<feature type="region of interest" description="Disordered" evidence="1">
    <location>
        <begin position="122"/>
        <end position="167"/>
    </location>
</feature>
<dbReference type="EMBL" id="JACHXO010000005">
    <property type="protein sequence ID" value="MBB3195616.1"/>
    <property type="molecule type" value="Genomic_DNA"/>
</dbReference>
<organism evidence="2 3">
    <name type="scientific">Roseateles terrae</name>
    <dbReference type="NCBI Taxonomy" id="431060"/>
    <lineage>
        <taxon>Bacteria</taxon>
        <taxon>Pseudomonadati</taxon>
        <taxon>Pseudomonadota</taxon>
        <taxon>Betaproteobacteria</taxon>
        <taxon>Burkholderiales</taxon>
        <taxon>Sphaerotilaceae</taxon>
        <taxon>Roseateles</taxon>
    </lineage>
</organism>
<proteinExistence type="predicted"/>
<comment type="caution">
    <text evidence="2">The sequence shown here is derived from an EMBL/GenBank/DDBJ whole genome shotgun (WGS) entry which is preliminary data.</text>
</comment>
<accession>A0ABR6GV55</accession>
<feature type="compositionally biased region" description="Low complexity" evidence="1">
    <location>
        <begin position="131"/>
        <end position="167"/>
    </location>
</feature>
<dbReference type="NCBIfam" id="TIGR02610">
    <property type="entry name" value="PHA_gran_rgn"/>
    <property type="match status" value="1"/>
</dbReference>
<dbReference type="InterPro" id="IPR013433">
    <property type="entry name" value="PHA_gran_rgn"/>
</dbReference>
<evidence type="ECO:0000256" key="1">
    <source>
        <dbReference type="SAM" id="MobiDB-lite"/>
    </source>
</evidence>
<keyword evidence="3" id="KW-1185">Reference proteome</keyword>
<name>A0ABR6GV55_9BURK</name>
<sequence length="167" mass="17564">MADIQIHRAHAFGLTRARAIALSWAEELEERYGMDCTIHEGDDSDTVTFVRDGVNGSLEVGGDSFELQVRLGFLLSAFRKQIETEVARVLDALLAKEAGAVTKTKVKTTSKLDALASQLGAGGQRGKAKAVDGAADKGQAAKTAQAGKADIAAKSARSAKPAKPAKR</sequence>
<evidence type="ECO:0000313" key="2">
    <source>
        <dbReference type="EMBL" id="MBB3195616.1"/>
    </source>
</evidence>